<dbReference type="GO" id="GO:0003729">
    <property type="term" value="F:mRNA binding"/>
    <property type="evidence" value="ECO:0007669"/>
    <property type="project" value="TreeGrafter"/>
</dbReference>
<dbReference type="AlphaFoldDB" id="A0A6V7QQJ8"/>
<dbReference type="SUPFAM" id="SSF90209">
    <property type="entry name" value="Ran binding protein zinc finger-like"/>
    <property type="match status" value="1"/>
</dbReference>
<dbReference type="PANTHER" id="PTHR23111">
    <property type="entry name" value="ZINC FINGER PROTEIN"/>
    <property type="match status" value="1"/>
</dbReference>
<dbReference type="PROSITE" id="PS01358">
    <property type="entry name" value="ZF_RANBP2_1"/>
    <property type="match status" value="2"/>
</dbReference>
<dbReference type="PROSITE" id="PS50199">
    <property type="entry name" value="ZF_RANBP2_2"/>
    <property type="match status" value="2"/>
</dbReference>
<feature type="region of interest" description="Disordered" evidence="5">
    <location>
        <begin position="682"/>
        <end position="707"/>
    </location>
</feature>
<proteinExistence type="predicted"/>
<dbReference type="Gene3D" id="4.10.1060.10">
    <property type="entry name" value="Zinc finger, RanBP2-type"/>
    <property type="match status" value="2"/>
</dbReference>
<dbReference type="InterPro" id="IPR036443">
    <property type="entry name" value="Znf_RanBP2_sf"/>
</dbReference>
<accession>A0A6V7QQJ8</accession>
<keyword evidence="1" id="KW-0479">Metal-binding</keyword>
<dbReference type="GO" id="GO:0008270">
    <property type="term" value="F:zinc ion binding"/>
    <property type="evidence" value="ECO:0007669"/>
    <property type="project" value="UniProtKB-KW"/>
</dbReference>
<evidence type="ECO:0000256" key="2">
    <source>
        <dbReference type="ARBA" id="ARBA00022771"/>
    </source>
</evidence>
<sequence>MCEQRRWGSSRSGQNGIFERKVGSDTCSPHSPRRGKGRDTGWRGWPRRDTSWATAEWGAGGLPWARAVARQCHCRLTNKSITDDSGSAATIRFDLIFIEKCHHCHGAAEFEFPIETKSFSCQSYEFLMPLTAAKASGEMLAEVCLDDESREQFGEAIVEYVQVEKVAERVVVGKGRSLAIVEVAMEVVTIVYDDDRSDNDDDDNYEKENKTISTSTSEEQKGVNAKKTTSSSPLKPQNPFGLSLSLSLSISHGVFSSLSPPPPRQNPTFTLSSYSAPPPPPPPPLLLLPRPAPRPPDASDPSKPPSLSARLSFVFDQIDALDRRRRDLSARDDALHRIRSWRRPNPPLPDENNDVVEAKRTKNEAEEEEEVEVAGNGGNEEDETMRDVLRKEVELVHPWPEWIELMERLAQQKYFDLRRDSGGGDDEALVAANVPIDLSEVKDEVGFDFSRDWTTVRNACMNFGRDRFDILKSLSRKDLQLLVGHGCPSTDPKVVFSAKLLRKLVHLDEGDVCSSCSLRNSCSRGYILTRKEDEARTLDVMRVLLTFGFDHINGAVENKQLTKMKSVKTVVRKLIHEIVKLSAVPIDPNLPPPVIKKPPPKVKQPPPPPRKRVGRDDVEMKKGDWLCPKCDFMNFAKNTVCLQCDAKRPKRQLLPGEWECPRCNFLNYRRNMACFHCEHKRPPDEYTENQMEERQSGPRMRREGTRRVSDVSNAWNFDFDDNESDGADVAAFEFADSHKVTDNSSANTKSYRGIAGEFEDEEGSRNFSKTDERKPNSRSQRQGFDDFDDEDDDIDNYELDMSKNNESGGVSMKNFSELEMTSDSEDFTDFGRTRNSKKSAIEDYVTESDADDRANHPYWRSSERADSRQRSGGRTKDLISDSDDDTDEDFRSKRGIELESDDDYRSDTTRFKSRGRNSGSDTTRFKSRGRNSGSTGLSRSNKSANKSSFTNCGDDWTARDSRRYDRGARGDGYNGSRGNRGSKFSPRDKRGPRRDEYGSRRNNRDEFKNRQSERNNYFTDRSSSLDYDDDRPRRRIIER</sequence>
<evidence type="ECO:0000256" key="4">
    <source>
        <dbReference type="PROSITE-ProRule" id="PRU00322"/>
    </source>
</evidence>
<feature type="compositionally biased region" description="Acidic residues" evidence="5">
    <location>
        <begin position="195"/>
        <end position="205"/>
    </location>
</feature>
<evidence type="ECO:0000256" key="1">
    <source>
        <dbReference type="ARBA" id="ARBA00022723"/>
    </source>
</evidence>
<feature type="domain" description="RanBP2-type" evidence="6">
    <location>
        <begin position="654"/>
        <end position="683"/>
    </location>
</feature>
<dbReference type="FunFam" id="4.10.1060.10:FF:000014">
    <property type="entry name" value="Putative zinc finger, RanBP2-type"/>
    <property type="match status" value="1"/>
</dbReference>
<keyword evidence="2 4" id="KW-0863">Zinc-finger</keyword>
<feature type="compositionally biased region" description="Pro residues" evidence="5">
    <location>
        <begin position="589"/>
        <end position="608"/>
    </location>
</feature>
<feature type="compositionally biased region" description="Basic and acidic residues" evidence="5">
    <location>
        <begin position="851"/>
        <end position="879"/>
    </location>
</feature>
<dbReference type="Pfam" id="PF00641">
    <property type="entry name" value="Zn_ribbon_RanBP"/>
    <property type="match status" value="2"/>
</dbReference>
<evidence type="ECO:0000256" key="3">
    <source>
        <dbReference type="ARBA" id="ARBA00022833"/>
    </source>
</evidence>
<feature type="compositionally biased region" description="Basic and acidic residues" evidence="5">
    <location>
        <begin position="956"/>
        <end position="969"/>
    </location>
</feature>
<dbReference type="PANTHER" id="PTHR23111:SF29">
    <property type="entry name" value="OS07G0404300 PROTEIN"/>
    <property type="match status" value="1"/>
</dbReference>
<name>A0A6V7QQJ8_ANACO</name>
<feature type="compositionally biased region" description="Basic and acidic residues" evidence="5">
    <location>
        <begin position="985"/>
        <end position="1013"/>
    </location>
</feature>
<keyword evidence="3" id="KW-0862">Zinc</keyword>
<dbReference type="SMART" id="SM00547">
    <property type="entry name" value="ZnF_RBZ"/>
    <property type="match status" value="2"/>
</dbReference>
<feature type="compositionally biased region" description="Pro residues" evidence="5">
    <location>
        <begin position="276"/>
        <end position="304"/>
    </location>
</feature>
<feature type="compositionally biased region" description="Basic and acidic residues" evidence="5">
    <location>
        <begin position="889"/>
        <end position="910"/>
    </location>
</feature>
<evidence type="ECO:0000313" key="7">
    <source>
        <dbReference type="EMBL" id="CAD1845454.1"/>
    </source>
</evidence>
<feature type="compositionally biased region" description="Basic and acidic residues" evidence="5">
    <location>
        <begin position="37"/>
        <end position="47"/>
    </location>
</feature>
<feature type="domain" description="RanBP2-type" evidence="6">
    <location>
        <begin position="621"/>
        <end position="650"/>
    </location>
</feature>
<gene>
    <name evidence="7" type="ORF">CB5_LOCUS28665</name>
</gene>
<dbReference type="EMBL" id="CAJEUB010000003">
    <property type="protein sequence ID" value="CAD1845454.1"/>
    <property type="molecule type" value="Genomic_DNA"/>
</dbReference>
<feature type="compositionally biased region" description="Acidic residues" evidence="5">
    <location>
        <begin position="785"/>
        <end position="798"/>
    </location>
</feature>
<feature type="region of interest" description="Disordered" evidence="5">
    <location>
        <begin position="589"/>
        <end position="616"/>
    </location>
</feature>
<protein>
    <recommendedName>
        <fullName evidence="6">RanBP2-type domain-containing protein</fullName>
    </recommendedName>
</protein>
<feature type="compositionally biased region" description="Polar residues" evidence="5">
    <location>
        <begin position="226"/>
        <end position="235"/>
    </location>
</feature>
<feature type="compositionally biased region" description="Basic and acidic residues" evidence="5">
    <location>
        <begin position="1030"/>
        <end position="1039"/>
    </location>
</feature>
<feature type="region of interest" description="Disordered" evidence="5">
    <location>
        <begin position="257"/>
        <end position="308"/>
    </location>
</feature>
<feature type="region of interest" description="Disordered" evidence="5">
    <location>
        <begin position="360"/>
        <end position="382"/>
    </location>
</feature>
<reference evidence="7" key="1">
    <citation type="submission" date="2020-07" db="EMBL/GenBank/DDBJ databases">
        <authorList>
            <person name="Lin J."/>
        </authorList>
    </citation>
    <scope>NUCLEOTIDE SEQUENCE</scope>
</reference>
<feature type="region of interest" description="Disordered" evidence="5">
    <location>
        <begin position="194"/>
        <end position="238"/>
    </location>
</feature>
<feature type="region of interest" description="Disordered" evidence="5">
    <location>
        <begin position="755"/>
        <end position="1039"/>
    </location>
</feature>
<feature type="compositionally biased region" description="Basic and acidic residues" evidence="5">
    <location>
        <begin position="691"/>
        <end position="707"/>
    </location>
</feature>
<feature type="compositionally biased region" description="Polar residues" evidence="5">
    <location>
        <begin position="930"/>
        <end position="951"/>
    </location>
</feature>
<evidence type="ECO:0000256" key="5">
    <source>
        <dbReference type="SAM" id="MobiDB-lite"/>
    </source>
</evidence>
<dbReference type="GO" id="GO:0005737">
    <property type="term" value="C:cytoplasm"/>
    <property type="evidence" value="ECO:0007669"/>
    <property type="project" value="TreeGrafter"/>
</dbReference>
<dbReference type="InterPro" id="IPR001876">
    <property type="entry name" value="Znf_RanBP2"/>
</dbReference>
<feature type="region of interest" description="Disordered" evidence="5">
    <location>
        <begin position="1"/>
        <end position="47"/>
    </location>
</feature>
<evidence type="ECO:0000259" key="6">
    <source>
        <dbReference type="PROSITE" id="PS50199"/>
    </source>
</evidence>
<organism evidence="7">
    <name type="scientific">Ananas comosus var. bracteatus</name>
    <name type="common">red pineapple</name>
    <dbReference type="NCBI Taxonomy" id="296719"/>
    <lineage>
        <taxon>Eukaryota</taxon>
        <taxon>Viridiplantae</taxon>
        <taxon>Streptophyta</taxon>
        <taxon>Embryophyta</taxon>
        <taxon>Tracheophyta</taxon>
        <taxon>Spermatophyta</taxon>
        <taxon>Magnoliopsida</taxon>
        <taxon>Liliopsida</taxon>
        <taxon>Poales</taxon>
        <taxon>Bromeliaceae</taxon>
        <taxon>Bromelioideae</taxon>
        <taxon>Ananas</taxon>
    </lineage>
</organism>